<evidence type="ECO:0000256" key="1">
    <source>
        <dbReference type="ARBA" id="ARBA00012513"/>
    </source>
</evidence>
<dbReference type="SMART" id="SM00220">
    <property type="entry name" value="S_TKc"/>
    <property type="match status" value="1"/>
</dbReference>
<dbReference type="PROSITE" id="PS00108">
    <property type="entry name" value="PROTEIN_KINASE_ST"/>
    <property type="match status" value="1"/>
</dbReference>
<dbReference type="SUPFAM" id="SSF56112">
    <property type="entry name" value="Protein kinase-like (PK-like)"/>
    <property type="match status" value="1"/>
</dbReference>
<dbReference type="Pfam" id="PF00069">
    <property type="entry name" value="Pkinase"/>
    <property type="match status" value="1"/>
</dbReference>
<proteinExistence type="predicted"/>
<evidence type="ECO:0000256" key="7">
    <source>
        <dbReference type="ARBA" id="ARBA00047899"/>
    </source>
</evidence>
<evidence type="ECO:0000313" key="10">
    <source>
        <dbReference type="EMBL" id="WZH45683.1"/>
    </source>
</evidence>
<feature type="domain" description="Protein kinase" evidence="9">
    <location>
        <begin position="1"/>
        <end position="202"/>
    </location>
</feature>
<dbReference type="EMBL" id="CP151262">
    <property type="protein sequence ID" value="WZH45683.1"/>
    <property type="molecule type" value="Genomic_DNA"/>
</dbReference>
<evidence type="ECO:0000256" key="5">
    <source>
        <dbReference type="ARBA" id="ARBA00022777"/>
    </source>
</evidence>
<dbReference type="InterPro" id="IPR008271">
    <property type="entry name" value="Ser/Thr_kinase_AS"/>
</dbReference>
<evidence type="ECO:0000256" key="2">
    <source>
        <dbReference type="ARBA" id="ARBA00022527"/>
    </source>
</evidence>
<reference evidence="10 11" key="1">
    <citation type="submission" date="2024-04" db="EMBL/GenBank/DDBJ databases">
        <title>Complete genome sequence of Fusarium acuminatum.</title>
        <authorList>
            <person name="Lan B."/>
        </authorList>
    </citation>
    <scope>NUCLEOTIDE SEQUENCE [LARGE SCALE GENOMIC DNA]</scope>
    <source>
        <strain evidence="10">1A</strain>
    </source>
</reference>
<keyword evidence="5" id="KW-0418">Kinase</keyword>
<keyword evidence="4" id="KW-0547">Nucleotide-binding</keyword>
<evidence type="ECO:0000256" key="3">
    <source>
        <dbReference type="ARBA" id="ARBA00022679"/>
    </source>
</evidence>
<evidence type="ECO:0000256" key="4">
    <source>
        <dbReference type="ARBA" id="ARBA00022741"/>
    </source>
</evidence>
<dbReference type="Proteomes" id="UP001489902">
    <property type="component" value="Chromosome 3"/>
</dbReference>
<sequence length="627" mass="71164">MGVVHRDLKPENLLLDRHGGLKISDFGSSDCFRMAWENDVHMMSGLCGSGPYIAPEVYTDQEYDGRAVDIWACGVIHKVMRTGDCLWQQARKDEDDVFAQYLKDRRQEEGFSPIESLDPSEVMLSGDRVCVYAPVKIPLRERRAQQKDVQPWDQTPWEVASTSRDMVSASRVTIPLRLSFLNRDTAFNKLGVAMPLRSHELFQYFFESDNDFKMPGPDCLTRLVDDPGALRSAILLAGMHFSFQYGDLALFESTFLFHKLEVMQMINQWIASRDSKLKAEIIRHMATLAFTEICQGELLAAETHISGILALIDTGRDNGRGQDPNTRSTDQELANRYFVMSYSYLYGLKSLLGGINRIEGYASSLDDLSGQRIVDMSNVWHRGEGVESLALKLQAIRLFPYFFSPLPHGARLGNADVYGIIDTLREFTTGLDDVYANQRDVHSEQTFHGFWRRGPASKILGDYVMAHARSISMGKEKPKAPKAQQQSFTSPWCGMVIASIFYMQRVLGALEAIERRIHRYTITLFQQDMAITLSDENTTRNEGFILWQLLVGLIGSQTDQKEEKDRRLLAARQFFQVALRKQAGVLGISSWSEARPILKEVVWPAEDNSCVNFKDLWDEAVFRPVTS</sequence>
<comment type="catalytic activity">
    <reaction evidence="8">
        <text>L-seryl-[protein] + ATP = O-phospho-L-seryl-[protein] + ADP + H(+)</text>
        <dbReference type="Rhea" id="RHEA:17989"/>
        <dbReference type="Rhea" id="RHEA-COMP:9863"/>
        <dbReference type="Rhea" id="RHEA-COMP:11604"/>
        <dbReference type="ChEBI" id="CHEBI:15378"/>
        <dbReference type="ChEBI" id="CHEBI:29999"/>
        <dbReference type="ChEBI" id="CHEBI:30616"/>
        <dbReference type="ChEBI" id="CHEBI:83421"/>
        <dbReference type="ChEBI" id="CHEBI:456216"/>
        <dbReference type="EC" id="2.7.11.1"/>
    </reaction>
</comment>
<name>A0ABZ2X124_9HYPO</name>
<gene>
    <name evidence="10" type="ORF">QYS62_006751</name>
</gene>
<accession>A0ABZ2X124</accession>
<dbReference type="EC" id="2.7.11.1" evidence="1"/>
<evidence type="ECO:0000256" key="6">
    <source>
        <dbReference type="ARBA" id="ARBA00022840"/>
    </source>
</evidence>
<dbReference type="PANTHER" id="PTHR24343">
    <property type="entry name" value="SERINE/THREONINE KINASE"/>
    <property type="match status" value="1"/>
</dbReference>
<dbReference type="PROSITE" id="PS50011">
    <property type="entry name" value="PROTEIN_KINASE_DOM"/>
    <property type="match status" value="1"/>
</dbReference>
<dbReference type="PANTHER" id="PTHR24343:SF558">
    <property type="entry name" value="PROTEIN KINASE DOMAIN-CONTAINING PROTEIN"/>
    <property type="match status" value="1"/>
</dbReference>
<keyword evidence="6" id="KW-0067">ATP-binding</keyword>
<comment type="catalytic activity">
    <reaction evidence="7">
        <text>L-threonyl-[protein] + ATP = O-phospho-L-threonyl-[protein] + ADP + H(+)</text>
        <dbReference type="Rhea" id="RHEA:46608"/>
        <dbReference type="Rhea" id="RHEA-COMP:11060"/>
        <dbReference type="Rhea" id="RHEA-COMP:11605"/>
        <dbReference type="ChEBI" id="CHEBI:15378"/>
        <dbReference type="ChEBI" id="CHEBI:30013"/>
        <dbReference type="ChEBI" id="CHEBI:30616"/>
        <dbReference type="ChEBI" id="CHEBI:61977"/>
        <dbReference type="ChEBI" id="CHEBI:456216"/>
        <dbReference type="EC" id="2.7.11.1"/>
    </reaction>
</comment>
<keyword evidence="3" id="KW-0808">Transferase</keyword>
<keyword evidence="2" id="KW-0723">Serine/threonine-protein kinase</keyword>
<dbReference type="InterPro" id="IPR000719">
    <property type="entry name" value="Prot_kinase_dom"/>
</dbReference>
<evidence type="ECO:0000313" key="11">
    <source>
        <dbReference type="Proteomes" id="UP001489902"/>
    </source>
</evidence>
<evidence type="ECO:0000259" key="9">
    <source>
        <dbReference type="PROSITE" id="PS50011"/>
    </source>
</evidence>
<protein>
    <recommendedName>
        <fullName evidence="1">non-specific serine/threonine protein kinase</fullName>
        <ecNumber evidence="1">2.7.11.1</ecNumber>
    </recommendedName>
</protein>
<dbReference type="InterPro" id="IPR011009">
    <property type="entry name" value="Kinase-like_dom_sf"/>
</dbReference>
<dbReference type="Gene3D" id="1.10.510.10">
    <property type="entry name" value="Transferase(Phosphotransferase) domain 1"/>
    <property type="match status" value="1"/>
</dbReference>
<organism evidence="10 11">
    <name type="scientific">Fusarium acuminatum</name>
    <dbReference type="NCBI Taxonomy" id="5515"/>
    <lineage>
        <taxon>Eukaryota</taxon>
        <taxon>Fungi</taxon>
        <taxon>Dikarya</taxon>
        <taxon>Ascomycota</taxon>
        <taxon>Pezizomycotina</taxon>
        <taxon>Sordariomycetes</taxon>
        <taxon>Hypocreomycetidae</taxon>
        <taxon>Hypocreales</taxon>
        <taxon>Nectriaceae</taxon>
        <taxon>Fusarium</taxon>
        <taxon>Fusarium tricinctum species complex</taxon>
    </lineage>
</organism>
<keyword evidence="11" id="KW-1185">Reference proteome</keyword>
<evidence type="ECO:0000256" key="8">
    <source>
        <dbReference type="ARBA" id="ARBA00048679"/>
    </source>
</evidence>